<keyword evidence="3 6" id="KW-0378">Hydrolase</keyword>
<dbReference type="PROSITE" id="PS50240">
    <property type="entry name" value="TRYPSIN_DOM"/>
    <property type="match status" value="1"/>
</dbReference>
<evidence type="ECO:0000259" key="8">
    <source>
        <dbReference type="PROSITE" id="PS50240"/>
    </source>
</evidence>
<dbReference type="InterPro" id="IPR050430">
    <property type="entry name" value="Peptidase_S1"/>
</dbReference>
<dbReference type="AlphaFoldDB" id="A0A8S4FTH7"/>
<reference evidence="9" key="1">
    <citation type="submission" date="2020-11" db="EMBL/GenBank/DDBJ databases">
        <authorList>
            <person name="Whiteford S."/>
        </authorList>
    </citation>
    <scope>NUCLEOTIDE SEQUENCE</scope>
</reference>
<dbReference type="InterPro" id="IPR009003">
    <property type="entry name" value="Peptidase_S1_PA"/>
</dbReference>
<dbReference type="SUPFAM" id="SSF50494">
    <property type="entry name" value="Trypsin-like serine proteases"/>
    <property type="match status" value="1"/>
</dbReference>
<gene>
    <name evidence="9" type="ORF">PLXY2_LOCUS9795</name>
</gene>
<evidence type="ECO:0000256" key="3">
    <source>
        <dbReference type="ARBA" id="ARBA00022801"/>
    </source>
</evidence>
<evidence type="ECO:0000256" key="1">
    <source>
        <dbReference type="ARBA" id="ARBA00007664"/>
    </source>
</evidence>
<dbReference type="PANTHER" id="PTHR24276:SF96">
    <property type="entry name" value="PEPTIDASE S1 DOMAIN-CONTAINING PROTEIN"/>
    <property type="match status" value="1"/>
</dbReference>
<accession>A0A8S4FTH7</accession>
<keyword evidence="5" id="KW-1015">Disulfide bond</keyword>
<dbReference type="PRINTS" id="PR00722">
    <property type="entry name" value="CHYMOTRYPSIN"/>
</dbReference>
<dbReference type="GO" id="GO:0004252">
    <property type="term" value="F:serine-type endopeptidase activity"/>
    <property type="evidence" value="ECO:0007669"/>
    <property type="project" value="InterPro"/>
</dbReference>
<comment type="similarity">
    <text evidence="1">Belongs to the peptidase S1 family.</text>
</comment>
<dbReference type="SMART" id="SM00020">
    <property type="entry name" value="Tryp_SPc"/>
    <property type="match status" value="1"/>
</dbReference>
<keyword evidence="4 6" id="KW-0720">Serine protease</keyword>
<feature type="domain" description="Peptidase S1" evidence="8">
    <location>
        <begin position="49"/>
        <end position="285"/>
    </location>
</feature>
<proteinExistence type="inferred from homology"/>
<dbReference type="Proteomes" id="UP000653454">
    <property type="component" value="Unassembled WGS sequence"/>
</dbReference>
<dbReference type="CDD" id="cd00190">
    <property type="entry name" value="Tryp_SPc"/>
    <property type="match status" value="1"/>
</dbReference>
<evidence type="ECO:0000256" key="6">
    <source>
        <dbReference type="RuleBase" id="RU363034"/>
    </source>
</evidence>
<dbReference type="InterPro" id="IPR033116">
    <property type="entry name" value="TRYPSIN_SER"/>
</dbReference>
<comment type="caution">
    <text evidence="9">The sequence shown here is derived from an EMBL/GenBank/DDBJ whole genome shotgun (WGS) entry which is preliminary data.</text>
</comment>
<evidence type="ECO:0000256" key="5">
    <source>
        <dbReference type="ARBA" id="ARBA00023157"/>
    </source>
</evidence>
<dbReference type="Gene3D" id="2.40.10.10">
    <property type="entry name" value="Trypsin-like serine proteases"/>
    <property type="match status" value="2"/>
</dbReference>
<dbReference type="PROSITE" id="PS00135">
    <property type="entry name" value="TRYPSIN_SER"/>
    <property type="match status" value="1"/>
</dbReference>
<keyword evidence="7" id="KW-0732">Signal</keyword>
<feature type="chain" id="PRO_5035788781" evidence="7">
    <location>
        <begin position="17"/>
        <end position="285"/>
    </location>
</feature>
<sequence>MKIIILILALVLNCLAQNVSELTAYNYHERVGIPRARSIKLSEATSPRIVGGAQAALGTFYYQAGLLISLTRGGQSICGGSLLSTTRVLTAAHCWWDGQNQGKAMTVVLGSLKVFSGGTRVLATSVVVHPTWNPQDITHDVAMVKIPAIAYTNNIKAIPLPSAAEAASDFAGLTGTASGYGKTKDGQSVTPSTATLYYKDLSIISNSVCQKRFDFPLHGSHLCTDGAKGVGTCDGDSGGPLTVTRSASRVLVGVASFGLGSGCQRGDPSVYSRVTAFLPWIRANL</sequence>
<keyword evidence="10" id="KW-1185">Reference proteome</keyword>
<organism evidence="9 10">
    <name type="scientific">Plutella xylostella</name>
    <name type="common">Diamondback moth</name>
    <name type="synonym">Plutella maculipennis</name>
    <dbReference type="NCBI Taxonomy" id="51655"/>
    <lineage>
        <taxon>Eukaryota</taxon>
        <taxon>Metazoa</taxon>
        <taxon>Ecdysozoa</taxon>
        <taxon>Arthropoda</taxon>
        <taxon>Hexapoda</taxon>
        <taxon>Insecta</taxon>
        <taxon>Pterygota</taxon>
        <taxon>Neoptera</taxon>
        <taxon>Endopterygota</taxon>
        <taxon>Lepidoptera</taxon>
        <taxon>Glossata</taxon>
        <taxon>Ditrysia</taxon>
        <taxon>Yponomeutoidea</taxon>
        <taxon>Plutellidae</taxon>
        <taxon>Plutella</taxon>
    </lineage>
</organism>
<dbReference type="InterPro" id="IPR018114">
    <property type="entry name" value="TRYPSIN_HIS"/>
</dbReference>
<evidence type="ECO:0000256" key="2">
    <source>
        <dbReference type="ARBA" id="ARBA00022670"/>
    </source>
</evidence>
<evidence type="ECO:0000256" key="7">
    <source>
        <dbReference type="SAM" id="SignalP"/>
    </source>
</evidence>
<dbReference type="GO" id="GO:0006508">
    <property type="term" value="P:proteolysis"/>
    <property type="evidence" value="ECO:0007669"/>
    <property type="project" value="UniProtKB-KW"/>
</dbReference>
<dbReference type="InterPro" id="IPR043504">
    <property type="entry name" value="Peptidase_S1_PA_chymotrypsin"/>
</dbReference>
<feature type="signal peptide" evidence="7">
    <location>
        <begin position="1"/>
        <end position="16"/>
    </location>
</feature>
<evidence type="ECO:0000256" key="4">
    <source>
        <dbReference type="ARBA" id="ARBA00022825"/>
    </source>
</evidence>
<protein>
    <submittedName>
        <fullName evidence="9">(diamondback moth) hypothetical protein</fullName>
    </submittedName>
</protein>
<name>A0A8S4FTH7_PLUXY</name>
<dbReference type="Pfam" id="PF00089">
    <property type="entry name" value="Trypsin"/>
    <property type="match status" value="1"/>
</dbReference>
<evidence type="ECO:0000313" key="9">
    <source>
        <dbReference type="EMBL" id="CAG9130255.1"/>
    </source>
</evidence>
<dbReference type="InterPro" id="IPR001314">
    <property type="entry name" value="Peptidase_S1A"/>
</dbReference>
<dbReference type="EMBL" id="CAJHNJ030000040">
    <property type="protein sequence ID" value="CAG9130255.1"/>
    <property type="molecule type" value="Genomic_DNA"/>
</dbReference>
<dbReference type="PROSITE" id="PS00134">
    <property type="entry name" value="TRYPSIN_HIS"/>
    <property type="match status" value="1"/>
</dbReference>
<dbReference type="InterPro" id="IPR001254">
    <property type="entry name" value="Trypsin_dom"/>
</dbReference>
<dbReference type="PANTHER" id="PTHR24276">
    <property type="entry name" value="POLYSERASE-RELATED"/>
    <property type="match status" value="1"/>
</dbReference>
<evidence type="ECO:0000313" key="10">
    <source>
        <dbReference type="Proteomes" id="UP000653454"/>
    </source>
</evidence>
<keyword evidence="2 6" id="KW-0645">Protease</keyword>